<dbReference type="EMBL" id="SCEB01214810">
    <property type="protein sequence ID" value="RXM33066.1"/>
    <property type="molecule type" value="Genomic_DNA"/>
</dbReference>
<dbReference type="AlphaFoldDB" id="A0A444UD14"/>
<dbReference type="PANTHER" id="PTHR47633:SF15">
    <property type="entry name" value="IG-LIKE DOMAIN-CONTAINING PROTEIN"/>
    <property type="match status" value="1"/>
</dbReference>
<keyword evidence="3" id="KW-1015">Disulfide bond</keyword>
<proteinExistence type="predicted"/>
<dbReference type="SUPFAM" id="SSF48726">
    <property type="entry name" value="Immunoglobulin"/>
    <property type="match status" value="2"/>
</dbReference>
<dbReference type="PROSITE" id="PS50835">
    <property type="entry name" value="IG_LIKE"/>
    <property type="match status" value="2"/>
</dbReference>
<evidence type="ECO:0000256" key="1">
    <source>
        <dbReference type="ARBA" id="ARBA00022729"/>
    </source>
</evidence>
<name>A0A444UD14_ACIRT</name>
<keyword evidence="2" id="KW-0677">Repeat</keyword>
<organism evidence="6 7">
    <name type="scientific">Acipenser ruthenus</name>
    <name type="common">Sterlet sturgeon</name>
    <dbReference type="NCBI Taxonomy" id="7906"/>
    <lineage>
        <taxon>Eukaryota</taxon>
        <taxon>Metazoa</taxon>
        <taxon>Chordata</taxon>
        <taxon>Craniata</taxon>
        <taxon>Vertebrata</taxon>
        <taxon>Euteleostomi</taxon>
        <taxon>Actinopterygii</taxon>
        <taxon>Chondrostei</taxon>
        <taxon>Acipenseriformes</taxon>
        <taxon>Acipenseridae</taxon>
        <taxon>Acipenser</taxon>
    </lineage>
</organism>
<sequence>MEVTEQIVKKEIVYEEVKTAYTETKVSRSQMTVSEGQKVILKANISGASNIKWVLNGVELTNSEQYRYGVSGDDQTLTIKKVSHKEGGSFTCEAETEHGLVKCHFEITVTQKRSDAPSFIVQPKSQNVNVGQNVIITCEVTGEPSPEVEWLKDNMTGDRGPIGADGLAGQEGPRGIPGKRGLPSAKTDSLRYCGDGILQSENGEQCDDGNQEVSDNCINCQKAFCGDGHRHIGVEQCDLRDFGQQTCASYLPGMGYPGRNVEKILYNPVK</sequence>
<dbReference type="Pfam" id="PF07679">
    <property type="entry name" value="I-set"/>
    <property type="match status" value="1"/>
</dbReference>
<gene>
    <name evidence="6" type="ORF">EOD39_15436</name>
</gene>
<dbReference type="InterPro" id="IPR003598">
    <property type="entry name" value="Ig_sub2"/>
</dbReference>
<dbReference type="PANTHER" id="PTHR47633">
    <property type="entry name" value="IMMUNOGLOBULIN"/>
    <property type="match status" value="1"/>
</dbReference>
<dbReference type="InterPro" id="IPR003599">
    <property type="entry name" value="Ig_sub"/>
</dbReference>
<feature type="domain" description="Ig-like" evidence="5">
    <location>
        <begin position="117"/>
        <end position="154"/>
    </location>
</feature>
<dbReference type="InterPro" id="IPR013783">
    <property type="entry name" value="Ig-like_fold"/>
</dbReference>
<dbReference type="InterPro" id="IPR013098">
    <property type="entry name" value="Ig_I-set"/>
</dbReference>
<dbReference type="FunFam" id="2.60.40.10:FF:001476">
    <property type="entry name" value="titin isoform X1"/>
    <property type="match status" value="1"/>
</dbReference>
<evidence type="ECO:0000256" key="4">
    <source>
        <dbReference type="SAM" id="MobiDB-lite"/>
    </source>
</evidence>
<comment type="caution">
    <text evidence="6">The sequence shown here is derived from an EMBL/GenBank/DDBJ whole genome shotgun (WGS) entry which is preliminary data.</text>
</comment>
<dbReference type="InterPro" id="IPR011936">
    <property type="entry name" value="Myxo_disulph_rpt"/>
</dbReference>
<dbReference type="Gene3D" id="2.60.40.10">
    <property type="entry name" value="Immunoglobulins"/>
    <property type="match status" value="2"/>
</dbReference>
<evidence type="ECO:0000256" key="3">
    <source>
        <dbReference type="ARBA" id="ARBA00023157"/>
    </source>
</evidence>
<feature type="region of interest" description="Disordered" evidence="4">
    <location>
        <begin position="163"/>
        <end position="182"/>
    </location>
</feature>
<keyword evidence="1" id="KW-0732">Signal</keyword>
<dbReference type="InterPro" id="IPR036179">
    <property type="entry name" value="Ig-like_dom_sf"/>
</dbReference>
<feature type="domain" description="Ig-like" evidence="5">
    <location>
        <begin position="15"/>
        <end position="108"/>
    </location>
</feature>
<dbReference type="SMART" id="SM00409">
    <property type="entry name" value="IG"/>
    <property type="match status" value="2"/>
</dbReference>
<dbReference type="Pfam" id="PF13927">
    <property type="entry name" value="Ig_3"/>
    <property type="match status" value="1"/>
</dbReference>
<protein>
    <submittedName>
        <fullName evidence="6">Titin</fullName>
    </submittedName>
</protein>
<evidence type="ECO:0000313" key="7">
    <source>
        <dbReference type="Proteomes" id="UP000289886"/>
    </source>
</evidence>
<evidence type="ECO:0000313" key="6">
    <source>
        <dbReference type="EMBL" id="RXM33066.1"/>
    </source>
</evidence>
<evidence type="ECO:0000259" key="5">
    <source>
        <dbReference type="PROSITE" id="PS50835"/>
    </source>
</evidence>
<accession>A0A444UD14</accession>
<evidence type="ECO:0000256" key="2">
    <source>
        <dbReference type="ARBA" id="ARBA00022737"/>
    </source>
</evidence>
<dbReference type="Proteomes" id="UP000289886">
    <property type="component" value="Unassembled WGS sequence"/>
</dbReference>
<reference evidence="6 7" key="1">
    <citation type="submission" date="2019-01" db="EMBL/GenBank/DDBJ databases">
        <title>Draft Genome and Complete Hox-Cluster Characterization of the Sterlet Sturgeon (Acipenser ruthenus).</title>
        <authorList>
            <person name="Wei Q."/>
        </authorList>
    </citation>
    <scope>NUCLEOTIDE SEQUENCE [LARGE SCALE GENOMIC DNA]</scope>
    <source>
        <strain evidence="6">WHYD16114868_AA</strain>
        <tissue evidence="6">Blood</tissue>
    </source>
</reference>
<keyword evidence="7" id="KW-1185">Reference proteome</keyword>
<dbReference type="Pfam" id="PF13948">
    <property type="entry name" value="DUF4215"/>
    <property type="match status" value="1"/>
</dbReference>
<dbReference type="InterPro" id="IPR007110">
    <property type="entry name" value="Ig-like_dom"/>
</dbReference>
<dbReference type="NCBIfam" id="TIGR02232">
    <property type="entry name" value="myxo_disulf_rpt"/>
    <property type="match status" value="1"/>
</dbReference>
<dbReference type="SMART" id="SM00408">
    <property type="entry name" value="IGc2"/>
    <property type="match status" value="2"/>
</dbReference>